<keyword evidence="3" id="KW-1185">Reference proteome</keyword>
<feature type="chain" id="PRO_5047013269" evidence="1">
    <location>
        <begin position="28"/>
        <end position="140"/>
    </location>
</feature>
<accession>A0ABR8GW12</accession>
<comment type="caution">
    <text evidence="2">The sequence shown here is derived from an EMBL/GenBank/DDBJ whole genome shotgun (WGS) entry which is preliminary data.</text>
</comment>
<dbReference type="RefSeq" id="WP_029634575.1">
    <property type="nucleotide sequence ID" value="NZ_JACJTA010000058.1"/>
</dbReference>
<dbReference type="EMBL" id="JACJTA010000058">
    <property type="protein sequence ID" value="MBD2607254.1"/>
    <property type="molecule type" value="Genomic_DNA"/>
</dbReference>
<dbReference type="Proteomes" id="UP000660380">
    <property type="component" value="Unassembled WGS sequence"/>
</dbReference>
<gene>
    <name evidence="2" type="ORF">H6G81_22675</name>
</gene>
<evidence type="ECO:0000313" key="2">
    <source>
        <dbReference type="EMBL" id="MBD2607254.1"/>
    </source>
</evidence>
<organism evidence="2 3">
    <name type="scientific">Scytonema hofmannii FACHB-248</name>
    <dbReference type="NCBI Taxonomy" id="1842502"/>
    <lineage>
        <taxon>Bacteria</taxon>
        <taxon>Bacillati</taxon>
        <taxon>Cyanobacteriota</taxon>
        <taxon>Cyanophyceae</taxon>
        <taxon>Nostocales</taxon>
        <taxon>Scytonemataceae</taxon>
        <taxon>Scytonema</taxon>
    </lineage>
</organism>
<protein>
    <submittedName>
        <fullName evidence="2">Uncharacterized protein</fullName>
    </submittedName>
</protein>
<proteinExistence type="predicted"/>
<feature type="signal peptide" evidence="1">
    <location>
        <begin position="1"/>
        <end position="27"/>
    </location>
</feature>
<name>A0ABR8GW12_9CYAN</name>
<sequence length="140" mass="14846">MNKSFPLILATASLLTGTFGTSSSAVASELVATQASAINTEIIASASTCPKYAGGGTLEANIETRNFSIYICKRSGKLFYTSTSKLNSKGIRSLPAYTEEGTGYIAKNGKYEYVVNGVSLEILKNGKVLQTDPVVKYVRG</sequence>
<evidence type="ECO:0000256" key="1">
    <source>
        <dbReference type="SAM" id="SignalP"/>
    </source>
</evidence>
<reference evidence="2 3" key="1">
    <citation type="journal article" date="2020" name="ISME J.">
        <title>Comparative genomics reveals insights into cyanobacterial evolution and habitat adaptation.</title>
        <authorList>
            <person name="Chen M.Y."/>
            <person name="Teng W.K."/>
            <person name="Zhao L."/>
            <person name="Hu C.X."/>
            <person name="Zhou Y.K."/>
            <person name="Han B.P."/>
            <person name="Song L.R."/>
            <person name="Shu W.S."/>
        </authorList>
    </citation>
    <scope>NUCLEOTIDE SEQUENCE [LARGE SCALE GENOMIC DNA]</scope>
    <source>
        <strain evidence="2 3">FACHB-248</strain>
    </source>
</reference>
<keyword evidence="1" id="KW-0732">Signal</keyword>
<evidence type="ECO:0000313" key="3">
    <source>
        <dbReference type="Proteomes" id="UP000660380"/>
    </source>
</evidence>